<dbReference type="AlphaFoldDB" id="A0A399ET59"/>
<protein>
    <submittedName>
        <fullName evidence="1">Uncharacterized protein</fullName>
    </submittedName>
</protein>
<name>A0A399ET59_9DEIN</name>
<accession>A0A399ET59</accession>
<organism evidence="1 2">
    <name type="scientific">Calidithermus roseus</name>
    <dbReference type="NCBI Taxonomy" id="1644118"/>
    <lineage>
        <taxon>Bacteria</taxon>
        <taxon>Thermotogati</taxon>
        <taxon>Deinococcota</taxon>
        <taxon>Deinococci</taxon>
        <taxon>Thermales</taxon>
        <taxon>Thermaceae</taxon>
        <taxon>Calidithermus</taxon>
    </lineage>
</organism>
<comment type="caution">
    <text evidence="1">The sequence shown here is derived from an EMBL/GenBank/DDBJ whole genome shotgun (WGS) entry which is preliminary data.</text>
</comment>
<gene>
    <name evidence="1" type="ORF">Mrose_01189</name>
</gene>
<evidence type="ECO:0000313" key="1">
    <source>
        <dbReference type="EMBL" id="RIH87794.1"/>
    </source>
</evidence>
<dbReference type="RefSeq" id="WP_245969595.1">
    <property type="nucleotide sequence ID" value="NZ_QWLA01000016.1"/>
</dbReference>
<sequence>MHNRLYRRPEFKGFQPPKEADEETRRNYAMQQPPKFIYRDWCIHDPVFDVRKYGLDPADNPDLYYWNGWLWQRERGEFKPVAPISESELDQDVQNRLKRWRETGLMPLDENDPEQVRRAKEEWKRRVWSAPNPW</sequence>
<dbReference type="EMBL" id="QWLA01000016">
    <property type="protein sequence ID" value="RIH87794.1"/>
    <property type="molecule type" value="Genomic_DNA"/>
</dbReference>
<dbReference type="Proteomes" id="UP000265341">
    <property type="component" value="Unassembled WGS sequence"/>
</dbReference>
<proteinExistence type="predicted"/>
<keyword evidence="2" id="KW-1185">Reference proteome</keyword>
<evidence type="ECO:0000313" key="2">
    <source>
        <dbReference type="Proteomes" id="UP000265341"/>
    </source>
</evidence>
<reference evidence="1 2" key="1">
    <citation type="submission" date="2018-08" db="EMBL/GenBank/DDBJ databases">
        <title>Meiothermus roseus NBRC 110900 genome sequencing project.</title>
        <authorList>
            <person name="Da Costa M.S."/>
            <person name="Albuquerque L."/>
            <person name="Raposo P."/>
            <person name="Froufe H.J.C."/>
            <person name="Barroso C.S."/>
            <person name="Egas C."/>
        </authorList>
    </citation>
    <scope>NUCLEOTIDE SEQUENCE [LARGE SCALE GENOMIC DNA]</scope>
    <source>
        <strain evidence="1 2">NBRC 110900</strain>
    </source>
</reference>